<dbReference type="OrthoDB" id="5988093at2759"/>
<protein>
    <submittedName>
        <fullName evidence="1">Uncharacterized protein</fullName>
    </submittedName>
</protein>
<accession>A0A8S3Q7I7</accession>
<dbReference type="EMBL" id="CAJPWZ010000362">
    <property type="protein sequence ID" value="CAG2191427.1"/>
    <property type="molecule type" value="Genomic_DNA"/>
</dbReference>
<sequence length="244" mass="27449">MADDTGLIPIQQSIPSDLQDKVTAISDICSKTAGLPDALDDNKKRWLVVGICLHSVISPTLRTYIVPVLTSLYNSLVVSDNIDKQTYSTHLKKYVPTKTNLNYEAINTNNTKLVRNVKQYMQYDYRVYNAVDLSKLFVQTFMAHYTAIDDSCDSSALLGIIINILPSLQSTAKRARISLLSGTPLGLELVNEIREQTRDLAEYAQTVASSADDNFVKIQIELVEMTKTFDDRITYIERELEKES</sequence>
<reference evidence="1" key="1">
    <citation type="submission" date="2021-03" db="EMBL/GenBank/DDBJ databases">
        <authorList>
            <person name="Bekaert M."/>
        </authorList>
    </citation>
    <scope>NUCLEOTIDE SEQUENCE</scope>
</reference>
<dbReference type="AlphaFoldDB" id="A0A8S3Q7I7"/>
<proteinExistence type="predicted"/>
<keyword evidence="2" id="KW-1185">Reference proteome</keyword>
<dbReference type="Proteomes" id="UP000683360">
    <property type="component" value="Unassembled WGS sequence"/>
</dbReference>
<organism evidence="1 2">
    <name type="scientific">Mytilus edulis</name>
    <name type="common">Blue mussel</name>
    <dbReference type="NCBI Taxonomy" id="6550"/>
    <lineage>
        <taxon>Eukaryota</taxon>
        <taxon>Metazoa</taxon>
        <taxon>Spiralia</taxon>
        <taxon>Lophotrochozoa</taxon>
        <taxon>Mollusca</taxon>
        <taxon>Bivalvia</taxon>
        <taxon>Autobranchia</taxon>
        <taxon>Pteriomorphia</taxon>
        <taxon>Mytilida</taxon>
        <taxon>Mytiloidea</taxon>
        <taxon>Mytilidae</taxon>
        <taxon>Mytilinae</taxon>
        <taxon>Mytilus</taxon>
    </lineage>
</organism>
<name>A0A8S3Q7I7_MYTED</name>
<evidence type="ECO:0000313" key="1">
    <source>
        <dbReference type="EMBL" id="CAG2191427.1"/>
    </source>
</evidence>
<comment type="caution">
    <text evidence="1">The sequence shown here is derived from an EMBL/GenBank/DDBJ whole genome shotgun (WGS) entry which is preliminary data.</text>
</comment>
<gene>
    <name evidence="1" type="ORF">MEDL_6663</name>
</gene>
<evidence type="ECO:0000313" key="2">
    <source>
        <dbReference type="Proteomes" id="UP000683360"/>
    </source>
</evidence>